<evidence type="ECO:0000313" key="2">
    <source>
        <dbReference type="Proteomes" id="UP000277204"/>
    </source>
</evidence>
<proteinExistence type="predicted"/>
<dbReference type="Proteomes" id="UP000277204">
    <property type="component" value="Unassembled WGS sequence"/>
</dbReference>
<evidence type="ECO:0000313" key="1">
    <source>
        <dbReference type="EMBL" id="VDO90715.1"/>
    </source>
</evidence>
<dbReference type="AlphaFoldDB" id="A0A3P8D2Y8"/>
<dbReference type="EMBL" id="UZAI01005481">
    <property type="protein sequence ID" value="VDO90715.1"/>
    <property type="molecule type" value="Genomic_DNA"/>
</dbReference>
<keyword evidence="2" id="KW-1185">Reference proteome</keyword>
<gene>
    <name evidence="1" type="ORF">SMRZ_LOCUS10522</name>
</gene>
<protein>
    <submittedName>
        <fullName evidence="1">Uncharacterized protein</fullName>
    </submittedName>
</protein>
<organism evidence="1 2">
    <name type="scientific">Schistosoma margrebowiei</name>
    <dbReference type="NCBI Taxonomy" id="48269"/>
    <lineage>
        <taxon>Eukaryota</taxon>
        <taxon>Metazoa</taxon>
        <taxon>Spiralia</taxon>
        <taxon>Lophotrochozoa</taxon>
        <taxon>Platyhelminthes</taxon>
        <taxon>Trematoda</taxon>
        <taxon>Digenea</taxon>
        <taxon>Strigeidida</taxon>
        <taxon>Schistosomatoidea</taxon>
        <taxon>Schistosomatidae</taxon>
        <taxon>Schistosoma</taxon>
    </lineage>
</organism>
<accession>A0A3P8D2Y8</accession>
<reference evidence="1 2" key="1">
    <citation type="submission" date="2018-11" db="EMBL/GenBank/DDBJ databases">
        <authorList>
            <consortium name="Pathogen Informatics"/>
        </authorList>
    </citation>
    <scope>NUCLEOTIDE SEQUENCE [LARGE SCALE GENOMIC DNA]</scope>
    <source>
        <strain evidence="1 2">Zambia</strain>
    </source>
</reference>
<sequence length="31" mass="3769">MLYLGHRLLLWQYGHQRLMTCHSLNVSRENV</sequence>
<name>A0A3P8D2Y8_9TREM</name>